<dbReference type="RefSeq" id="WP_114885376.1">
    <property type="nucleotide sequence ID" value="NZ_CP029608.1"/>
</dbReference>
<protein>
    <submittedName>
        <fullName evidence="1">Uncharacterized protein</fullName>
    </submittedName>
</protein>
<dbReference type="KEGG" id="pke:DLD99_23505"/>
<evidence type="ECO:0000313" key="1">
    <source>
        <dbReference type="EMBL" id="AXI63321.1"/>
    </source>
</evidence>
<dbReference type="EMBL" id="CP029608">
    <property type="protein sequence ID" value="AXI63321.1"/>
    <property type="molecule type" value="Genomic_DNA"/>
</dbReference>
<gene>
    <name evidence="1" type="ORF">DLD99_23505</name>
</gene>
<keyword evidence="2" id="KW-1185">Reference proteome</keyword>
<name>A0A345RVK5_9PSED</name>
<dbReference type="Proteomes" id="UP000253720">
    <property type="component" value="Chromosome"/>
</dbReference>
<accession>A0A345RVK5</accession>
<reference evidence="1 2" key="1">
    <citation type="submission" date="2018-05" db="EMBL/GenBank/DDBJ databases">
        <title>Complete genome sequence of Pseudomonas kribbensis 46-2(T).</title>
        <authorList>
            <person name="Jeong H."/>
            <person name="Lee S.-G."/>
            <person name="Rha E."/>
            <person name="Kim H."/>
        </authorList>
    </citation>
    <scope>NUCLEOTIDE SEQUENCE [LARGE SCALE GENOMIC DNA]</scope>
    <source>
        <strain evidence="1 2">46-2</strain>
    </source>
</reference>
<sequence length="122" mass="13592">MTLLKKLRITRDSVHAGDDCDAPHQRWLTRSESESLDSVMQSILSDAYLPQIFGGKASWIVCGPGALAVVAQQWKAPHFLVDAQTAIADFDELTFVYWCQVDPDKLIKCLQTGLPLPDKYGQ</sequence>
<dbReference type="AlphaFoldDB" id="A0A345RVK5"/>
<organism evidence="1 2">
    <name type="scientific">Pseudomonas kribbensis</name>
    <dbReference type="NCBI Taxonomy" id="1628086"/>
    <lineage>
        <taxon>Bacteria</taxon>
        <taxon>Pseudomonadati</taxon>
        <taxon>Pseudomonadota</taxon>
        <taxon>Gammaproteobacteria</taxon>
        <taxon>Pseudomonadales</taxon>
        <taxon>Pseudomonadaceae</taxon>
        <taxon>Pseudomonas</taxon>
    </lineage>
</organism>
<evidence type="ECO:0000313" key="2">
    <source>
        <dbReference type="Proteomes" id="UP000253720"/>
    </source>
</evidence>
<proteinExistence type="predicted"/>